<reference evidence="2" key="1">
    <citation type="submission" date="2020-07" db="EMBL/GenBank/DDBJ databases">
        <title>Multicomponent nature underlies the extraordinary mechanical properties of spider dragline silk.</title>
        <authorList>
            <person name="Kono N."/>
            <person name="Nakamura H."/>
            <person name="Mori M."/>
            <person name="Yoshida Y."/>
            <person name="Ohtoshi R."/>
            <person name="Malay A.D."/>
            <person name="Moran D.A.P."/>
            <person name="Tomita M."/>
            <person name="Numata K."/>
            <person name="Arakawa K."/>
        </authorList>
    </citation>
    <scope>NUCLEOTIDE SEQUENCE</scope>
</reference>
<dbReference type="EMBL" id="BMAO01032231">
    <property type="protein sequence ID" value="GFQ80676.1"/>
    <property type="molecule type" value="Genomic_DNA"/>
</dbReference>
<evidence type="ECO:0000313" key="2">
    <source>
        <dbReference type="EMBL" id="GFQ80676.1"/>
    </source>
</evidence>
<feature type="compositionally biased region" description="Polar residues" evidence="1">
    <location>
        <begin position="62"/>
        <end position="85"/>
    </location>
</feature>
<name>A0A8X6KQG7_TRICU</name>
<feature type="region of interest" description="Disordered" evidence="1">
    <location>
        <begin position="145"/>
        <end position="166"/>
    </location>
</feature>
<feature type="region of interest" description="Disordered" evidence="1">
    <location>
        <begin position="199"/>
        <end position="219"/>
    </location>
</feature>
<evidence type="ECO:0000313" key="3">
    <source>
        <dbReference type="Proteomes" id="UP000887116"/>
    </source>
</evidence>
<feature type="region of interest" description="Disordered" evidence="1">
    <location>
        <begin position="59"/>
        <end position="87"/>
    </location>
</feature>
<accession>A0A8X6KQG7</accession>
<sequence>MIDMKKFFSWLLPALVLYNFWSTIIYFNLPSLLNLIAIVYLLNQLFEITQNKIIRYNKRHSSSQTPNPLAKLKTSSSQTPNLQEKLSTSSTQTTLITTINTLTQTLTIQNTNSTQTILSTTEKSTQTYIIIENTYSKIIELKNQSPAAKETPHHQIPEKETDNFGGKKIKSILESEKSKTSQVTSYDESDQYFTLPELSVQSSSLSSDSSVSKKKKSGWRKLKKTFWKIKKSSKSKTSIKRQ</sequence>
<evidence type="ECO:0000256" key="1">
    <source>
        <dbReference type="SAM" id="MobiDB-lite"/>
    </source>
</evidence>
<proteinExistence type="predicted"/>
<dbReference type="Proteomes" id="UP000887116">
    <property type="component" value="Unassembled WGS sequence"/>
</dbReference>
<comment type="caution">
    <text evidence="2">The sequence shown here is derived from an EMBL/GenBank/DDBJ whole genome shotgun (WGS) entry which is preliminary data.</text>
</comment>
<feature type="compositionally biased region" description="Low complexity" evidence="1">
    <location>
        <begin position="199"/>
        <end position="210"/>
    </location>
</feature>
<feature type="compositionally biased region" description="Basic and acidic residues" evidence="1">
    <location>
        <begin position="150"/>
        <end position="162"/>
    </location>
</feature>
<dbReference type="OrthoDB" id="10638648at2759"/>
<gene>
    <name evidence="2" type="ORF">TNCT_137331</name>
</gene>
<dbReference type="AlphaFoldDB" id="A0A8X6KQG7"/>
<protein>
    <submittedName>
        <fullName evidence="2">Uncharacterized protein</fullName>
    </submittedName>
</protein>
<organism evidence="2 3">
    <name type="scientific">Trichonephila clavata</name>
    <name type="common">Joro spider</name>
    <name type="synonym">Nephila clavata</name>
    <dbReference type="NCBI Taxonomy" id="2740835"/>
    <lineage>
        <taxon>Eukaryota</taxon>
        <taxon>Metazoa</taxon>
        <taxon>Ecdysozoa</taxon>
        <taxon>Arthropoda</taxon>
        <taxon>Chelicerata</taxon>
        <taxon>Arachnida</taxon>
        <taxon>Araneae</taxon>
        <taxon>Araneomorphae</taxon>
        <taxon>Entelegynae</taxon>
        <taxon>Araneoidea</taxon>
        <taxon>Nephilidae</taxon>
        <taxon>Trichonephila</taxon>
    </lineage>
</organism>
<keyword evidence="3" id="KW-1185">Reference proteome</keyword>